<organism evidence="7 8">
    <name type="scientific">Skermanella aerolata</name>
    <dbReference type="NCBI Taxonomy" id="393310"/>
    <lineage>
        <taxon>Bacteria</taxon>
        <taxon>Pseudomonadati</taxon>
        <taxon>Pseudomonadota</taxon>
        <taxon>Alphaproteobacteria</taxon>
        <taxon>Rhodospirillales</taxon>
        <taxon>Azospirillaceae</taxon>
        <taxon>Skermanella</taxon>
    </lineage>
</organism>
<dbReference type="Gene3D" id="3.50.50.60">
    <property type="entry name" value="FAD/NAD(P)-binding domain"/>
    <property type="match status" value="1"/>
</dbReference>
<dbReference type="AlphaFoldDB" id="A0A512DKH3"/>
<evidence type="ECO:0000256" key="5">
    <source>
        <dbReference type="ARBA" id="ARBA00037941"/>
    </source>
</evidence>
<feature type="domain" description="FAD dependent oxidoreductase" evidence="6">
    <location>
        <begin position="8"/>
        <end position="250"/>
    </location>
</feature>
<dbReference type="InterPro" id="IPR036188">
    <property type="entry name" value="FAD/NAD-bd_sf"/>
</dbReference>
<dbReference type="InterPro" id="IPR006076">
    <property type="entry name" value="FAD-dep_OxRdtase"/>
</dbReference>
<evidence type="ECO:0000259" key="6">
    <source>
        <dbReference type="Pfam" id="PF01266"/>
    </source>
</evidence>
<dbReference type="Pfam" id="PF01266">
    <property type="entry name" value="DAO"/>
    <property type="match status" value="1"/>
</dbReference>
<evidence type="ECO:0000256" key="4">
    <source>
        <dbReference type="ARBA" id="ARBA00023002"/>
    </source>
</evidence>
<dbReference type="PANTHER" id="PTHR43104">
    <property type="entry name" value="L-2-HYDROXYGLUTARATE DEHYDROGENASE, MITOCHONDRIAL"/>
    <property type="match status" value="1"/>
</dbReference>
<sequence>MTIDRMECVVIGAGTAGAAVARRLAIAGHQVMLIARRGRDADDGNGLVPGPGWPEPIEAAVLDQPDTLRAVLRARSFEALKSYCKLTDTPFSPTGQFVVARSAMEWQALAALKSEIDGTAALGQPPVRLLDAGEVIGLEPGLKCVGALLAEDAGIVDGDALRLNLRIDAENRGAYVTEDSRLVAAYPMGRGFELDLAGHPGELTTLRCDILINAAEEVEAYQVAARIGGMKQYLPGGMPPAPGKRYHLEGTAPFQRLVVPSCLDEDASALFYPGFRGDSWLDVTHAHDDGPDIEIKTPVQHGIRGLVNVFGMDARSETSLALALADAIIDGIADQPQRGFFPGVTGKLVMA</sequence>
<accession>A0A512DKH3</accession>
<reference evidence="7 8" key="1">
    <citation type="submission" date="2019-07" db="EMBL/GenBank/DDBJ databases">
        <title>Whole genome shotgun sequence of Skermanella aerolata NBRC 106429.</title>
        <authorList>
            <person name="Hosoyama A."/>
            <person name="Uohara A."/>
            <person name="Ohji S."/>
            <person name="Ichikawa N."/>
        </authorList>
    </citation>
    <scope>NUCLEOTIDE SEQUENCE [LARGE SCALE GENOMIC DNA]</scope>
    <source>
        <strain evidence="7 8">NBRC 106429</strain>
    </source>
</reference>
<keyword evidence="3" id="KW-0274">FAD</keyword>
<evidence type="ECO:0000313" key="8">
    <source>
        <dbReference type="Proteomes" id="UP000321523"/>
    </source>
</evidence>
<dbReference type="SUPFAM" id="SSF51905">
    <property type="entry name" value="FAD/NAD(P)-binding domain"/>
    <property type="match status" value="1"/>
</dbReference>
<dbReference type="GO" id="GO:0047545">
    <property type="term" value="F:(S)-2-hydroxyglutarate dehydrogenase activity"/>
    <property type="evidence" value="ECO:0007669"/>
    <property type="project" value="TreeGrafter"/>
</dbReference>
<gene>
    <name evidence="7" type="ORF">SAE02_11200</name>
</gene>
<keyword evidence="2" id="KW-0285">Flavoprotein</keyword>
<dbReference type="RefSeq" id="WP_084720456.1">
    <property type="nucleotide sequence ID" value="NZ_BJYZ01000003.1"/>
</dbReference>
<dbReference type="Proteomes" id="UP000321523">
    <property type="component" value="Unassembled WGS sequence"/>
</dbReference>
<dbReference type="Gene3D" id="3.30.9.10">
    <property type="entry name" value="D-Amino Acid Oxidase, subunit A, domain 2"/>
    <property type="match status" value="1"/>
</dbReference>
<keyword evidence="4" id="KW-0560">Oxidoreductase</keyword>
<comment type="cofactor">
    <cofactor evidence="1">
        <name>FAD</name>
        <dbReference type="ChEBI" id="CHEBI:57692"/>
    </cofactor>
</comment>
<dbReference type="OrthoDB" id="7337182at2"/>
<keyword evidence="8" id="KW-1185">Reference proteome</keyword>
<dbReference type="PANTHER" id="PTHR43104:SF4">
    <property type="entry name" value="L-2-HYDROXYGLUTARATE DEHYDROGENASE, MITOCHONDRIAL"/>
    <property type="match status" value="1"/>
</dbReference>
<comment type="caution">
    <text evidence="7">The sequence shown here is derived from an EMBL/GenBank/DDBJ whole genome shotgun (WGS) entry which is preliminary data.</text>
</comment>
<evidence type="ECO:0000256" key="3">
    <source>
        <dbReference type="ARBA" id="ARBA00022827"/>
    </source>
</evidence>
<dbReference type="EMBL" id="BJYZ01000003">
    <property type="protein sequence ID" value="GEO36972.1"/>
    <property type="molecule type" value="Genomic_DNA"/>
</dbReference>
<evidence type="ECO:0000256" key="1">
    <source>
        <dbReference type="ARBA" id="ARBA00001974"/>
    </source>
</evidence>
<protein>
    <submittedName>
        <fullName evidence="7">Aminobutyraldehyde dehydrogenase</fullName>
    </submittedName>
</protein>
<proteinExistence type="inferred from homology"/>
<comment type="similarity">
    <text evidence="5">Belongs to the L2HGDH family.</text>
</comment>
<evidence type="ECO:0000256" key="2">
    <source>
        <dbReference type="ARBA" id="ARBA00022630"/>
    </source>
</evidence>
<name>A0A512DKH3_9PROT</name>
<evidence type="ECO:0000313" key="7">
    <source>
        <dbReference type="EMBL" id="GEO36972.1"/>
    </source>
</evidence>